<accession>A0AA96FBN5</accession>
<dbReference type="PANTHER" id="PTHR46523:SF1">
    <property type="entry name" value="DCTP PYROPHOSPHATASE 1"/>
    <property type="match status" value="1"/>
</dbReference>
<dbReference type="GO" id="GO:0009143">
    <property type="term" value="P:nucleoside triphosphate catabolic process"/>
    <property type="evidence" value="ECO:0007669"/>
    <property type="project" value="InterPro"/>
</dbReference>
<dbReference type="Gene3D" id="1.10.287.1080">
    <property type="entry name" value="MazG-like"/>
    <property type="match status" value="1"/>
</dbReference>
<protein>
    <submittedName>
        <fullName evidence="1">Nucleotide pyrophosphohydrolase</fullName>
    </submittedName>
</protein>
<dbReference type="KEGG" id="dcp:RN607_09290"/>
<sequence>MAKDEVLRELREFVRERDWAQFHSPENLAKSISIEAGELLECFQWNANADRSEVQDELADVLTYCFLLADTLGLDSDQVVLDKLARTREKYPVEKAKGRSTKYDAYED</sequence>
<dbReference type="InterPro" id="IPR052555">
    <property type="entry name" value="dCTP_Pyrophosphatase"/>
</dbReference>
<dbReference type="AlphaFoldDB" id="A0AA96FBN5"/>
<dbReference type="SUPFAM" id="SSF101386">
    <property type="entry name" value="all-alpha NTP pyrophosphatases"/>
    <property type="match status" value="1"/>
</dbReference>
<dbReference type="InterPro" id="IPR025984">
    <property type="entry name" value="DCTPP"/>
</dbReference>
<evidence type="ECO:0000313" key="1">
    <source>
        <dbReference type="EMBL" id="WNM26395.1"/>
    </source>
</evidence>
<reference evidence="1" key="1">
    <citation type="submission" date="2023-09" db="EMBL/GenBank/DDBJ databases">
        <title>Demequina sp. a novel bacteria isolated from Capsicum annuum.</title>
        <authorList>
            <person name="Humaira Z."/>
            <person name="Lee J."/>
            <person name="Cho D."/>
        </authorList>
    </citation>
    <scope>NUCLEOTIDE SEQUENCE</scope>
    <source>
        <strain evidence="1">PMTSA13</strain>
    </source>
</reference>
<dbReference type="CDD" id="cd11537">
    <property type="entry name" value="NTP-PPase_RS21-C6_like"/>
    <property type="match status" value="1"/>
</dbReference>
<dbReference type="PIRSF" id="PIRSF029826">
    <property type="entry name" value="UCP029826_pph"/>
    <property type="match status" value="1"/>
</dbReference>
<name>A0AA96FBN5_9MICO</name>
<dbReference type="RefSeq" id="WP_313542124.1">
    <property type="nucleotide sequence ID" value="NZ_CP134880.1"/>
</dbReference>
<dbReference type="PANTHER" id="PTHR46523">
    <property type="entry name" value="DCTP PYROPHOSPHATASE 1"/>
    <property type="match status" value="1"/>
</dbReference>
<dbReference type="Proteomes" id="UP001303408">
    <property type="component" value="Chromosome"/>
</dbReference>
<dbReference type="EMBL" id="CP134880">
    <property type="protein sequence ID" value="WNM26395.1"/>
    <property type="molecule type" value="Genomic_DNA"/>
</dbReference>
<gene>
    <name evidence="1" type="ORF">RN607_09290</name>
</gene>
<organism evidence="1">
    <name type="scientific">Demequina capsici</name>
    <dbReference type="NCBI Taxonomy" id="3075620"/>
    <lineage>
        <taxon>Bacteria</taxon>
        <taxon>Bacillati</taxon>
        <taxon>Actinomycetota</taxon>
        <taxon>Actinomycetes</taxon>
        <taxon>Micrococcales</taxon>
        <taxon>Demequinaceae</taxon>
        <taxon>Demequina</taxon>
    </lineage>
</organism>
<dbReference type="GO" id="GO:0047429">
    <property type="term" value="F:nucleoside triphosphate diphosphatase activity"/>
    <property type="evidence" value="ECO:0007669"/>
    <property type="project" value="InterPro"/>
</dbReference>
<dbReference type="Pfam" id="PF12643">
    <property type="entry name" value="MazG-like"/>
    <property type="match status" value="1"/>
</dbReference>
<proteinExistence type="predicted"/>